<dbReference type="InterPro" id="IPR022441">
    <property type="entry name" value="Para_beta_helix_rpt-2"/>
</dbReference>
<evidence type="ECO:0000256" key="3">
    <source>
        <dbReference type="ARBA" id="ARBA00022786"/>
    </source>
</evidence>
<evidence type="ECO:0000313" key="7">
    <source>
        <dbReference type="EnsemblProtists" id="EKX44925"/>
    </source>
</evidence>
<evidence type="ECO:0000256" key="2">
    <source>
        <dbReference type="ARBA" id="ARBA00022737"/>
    </source>
</evidence>
<sequence length="567" mass="60497">MGNCCSCQDLSLSLLQKEENPTPTPSYHSKRESSKSQGKCAYAAVSPESIGLLIHQQNAKQAGRREEEEEEEEAPRSKGPSLKEKLKASLRKDEFDDASEALTSDDFADAQNSCEDKDQVSTRAGSPEPVGGLTEEEIGRLRRSVEEVVREMADHESVVLRRDFSRQRESCVLKVPSDEYGSIAAALSAAMSGDVVEVSEGVYRESICIAAADVDIIGIGSINKIVVESTSKPVLVFRAIKGLVRNLTLRQVGGGCECAVEISTGSLVIDRCDISGQSDSVLHITGTHTSPSILNSVIHDSTGAGFLVEGGASPVISGNDIHGHHLDGLVVKEGGNPTVRGNDIHGCKTTGVLVRSGGLGTFEDNNIRCNAISGVIVHDCGNPRFFRNKIIEGMGKGIDVYDRGCGHFEENTISHNTMDGLIIKTGANPIVLNNKIHNNRGNGVYVFEEGQGVLEGNDIYENESSGKGVLEANEIYENKMDVCGLLVSKGVTGVTIKSGGNPSVMSNIIRDGKGKGIFVHEKGRGILEGNDIAGNASVGISVATGADPVVRRNKVRETVWGRREMKG</sequence>
<dbReference type="InterPro" id="IPR006626">
    <property type="entry name" value="PbH1"/>
</dbReference>
<dbReference type="EMBL" id="JH993002">
    <property type="protein sequence ID" value="EKX44925.1"/>
    <property type="molecule type" value="Genomic_DNA"/>
</dbReference>
<dbReference type="InterPro" id="IPR011050">
    <property type="entry name" value="Pectin_lyase_fold/virulence"/>
</dbReference>
<dbReference type="PANTHER" id="PTHR22990:SF15">
    <property type="entry name" value="F-BOX ONLY PROTEIN 10"/>
    <property type="match status" value="1"/>
</dbReference>
<evidence type="ECO:0000259" key="5">
    <source>
        <dbReference type="SMART" id="SM00722"/>
    </source>
</evidence>
<dbReference type="GO" id="GO:0006511">
    <property type="term" value="P:ubiquitin-dependent protein catabolic process"/>
    <property type="evidence" value="ECO:0007669"/>
    <property type="project" value="TreeGrafter"/>
</dbReference>
<proteinExistence type="predicted"/>
<feature type="region of interest" description="Disordered" evidence="4">
    <location>
        <begin position="54"/>
        <end position="90"/>
    </location>
</feature>
<evidence type="ECO:0000256" key="4">
    <source>
        <dbReference type="SAM" id="MobiDB-lite"/>
    </source>
</evidence>
<dbReference type="GeneID" id="17301596"/>
<dbReference type="PaxDb" id="55529-EKX44925"/>
<dbReference type="HOGENOM" id="CLU_481003_0_0_1"/>
<dbReference type="InterPro" id="IPR006633">
    <property type="entry name" value="Carb-bd_sugar_hydrolysis-dom"/>
</dbReference>
<dbReference type="SMART" id="SM00722">
    <property type="entry name" value="CASH"/>
    <property type="match status" value="2"/>
</dbReference>
<name>L1JA09_GUITC</name>
<dbReference type="eggNOG" id="KOG1777">
    <property type="taxonomic scope" value="Eukaryota"/>
</dbReference>
<feature type="compositionally biased region" description="Basic and acidic residues" evidence="4">
    <location>
        <begin position="81"/>
        <end position="90"/>
    </location>
</feature>
<evidence type="ECO:0000313" key="6">
    <source>
        <dbReference type="EMBL" id="EKX44925.1"/>
    </source>
</evidence>
<accession>L1JA09</accession>
<keyword evidence="2" id="KW-0677">Repeat</keyword>
<dbReference type="PANTHER" id="PTHR22990">
    <property type="entry name" value="F-BOX ONLY PROTEIN"/>
    <property type="match status" value="1"/>
</dbReference>
<reference evidence="6 8" key="1">
    <citation type="journal article" date="2012" name="Nature">
        <title>Algal genomes reveal evolutionary mosaicism and the fate of nucleomorphs.</title>
        <authorList>
            <consortium name="DOE Joint Genome Institute"/>
            <person name="Curtis B.A."/>
            <person name="Tanifuji G."/>
            <person name="Burki F."/>
            <person name="Gruber A."/>
            <person name="Irimia M."/>
            <person name="Maruyama S."/>
            <person name="Arias M.C."/>
            <person name="Ball S.G."/>
            <person name="Gile G.H."/>
            <person name="Hirakawa Y."/>
            <person name="Hopkins J.F."/>
            <person name="Kuo A."/>
            <person name="Rensing S.A."/>
            <person name="Schmutz J."/>
            <person name="Symeonidi A."/>
            <person name="Elias M."/>
            <person name="Eveleigh R.J."/>
            <person name="Herman E.K."/>
            <person name="Klute M.J."/>
            <person name="Nakayama T."/>
            <person name="Obornik M."/>
            <person name="Reyes-Prieto A."/>
            <person name="Armbrust E.V."/>
            <person name="Aves S.J."/>
            <person name="Beiko R.G."/>
            <person name="Coutinho P."/>
            <person name="Dacks J.B."/>
            <person name="Durnford D.G."/>
            <person name="Fast N.M."/>
            <person name="Green B.R."/>
            <person name="Grisdale C.J."/>
            <person name="Hempel F."/>
            <person name="Henrissat B."/>
            <person name="Hoppner M.P."/>
            <person name="Ishida K."/>
            <person name="Kim E."/>
            <person name="Koreny L."/>
            <person name="Kroth P.G."/>
            <person name="Liu Y."/>
            <person name="Malik S.B."/>
            <person name="Maier U.G."/>
            <person name="McRose D."/>
            <person name="Mock T."/>
            <person name="Neilson J.A."/>
            <person name="Onodera N.T."/>
            <person name="Poole A.M."/>
            <person name="Pritham E.J."/>
            <person name="Richards T.A."/>
            <person name="Rocap G."/>
            <person name="Roy S.W."/>
            <person name="Sarai C."/>
            <person name="Schaack S."/>
            <person name="Shirato S."/>
            <person name="Slamovits C.H."/>
            <person name="Spencer D.F."/>
            <person name="Suzuki S."/>
            <person name="Worden A.Z."/>
            <person name="Zauner S."/>
            <person name="Barry K."/>
            <person name="Bell C."/>
            <person name="Bharti A.K."/>
            <person name="Crow J.A."/>
            <person name="Grimwood J."/>
            <person name="Kramer R."/>
            <person name="Lindquist E."/>
            <person name="Lucas S."/>
            <person name="Salamov A."/>
            <person name="McFadden G.I."/>
            <person name="Lane C.E."/>
            <person name="Keeling P.J."/>
            <person name="Gray M.W."/>
            <person name="Grigoriev I.V."/>
            <person name="Archibald J.M."/>
        </authorList>
    </citation>
    <scope>NUCLEOTIDE SEQUENCE</scope>
    <source>
        <strain evidence="6 8">CCMP2712</strain>
    </source>
</reference>
<feature type="region of interest" description="Disordered" evidence="4">
    <location>
        <begin position="103"/>
        <end position="133"/>
    </location>
</feature>
<dbReference type="Gene3D" id="2.160.20.10">
    <property type="entry name" value="Single-stranded right-handed beta-helix, Pectin lyase-like"/>
    <property type="match status" value="2"/>
</dbReference>
<dbReference type="SMART" id="SM00710">
    <property type="entry name" value="PbH1"/>
    <property type="match status" value="9"/>
</dbReference>
<dbReference type="AlphaFoldDB" id="L1JA09"/>
<dbReference type="InterPro" id="IPR012334">
    <property type="entry name" value="Pectin_lyas_fold"/>
</dbReference>
<organism evidence="6">
    <name type="scientific">Guillardia theta (strain CCMP2712)</name>
    <name type="common">Cryptophyte</name>
    <dbReference type="NCBI Taxonomy" id="905079"/>
    <lineage>
        <taxon>Eukaryota</taxon>
        <taxon>Cryptophyceae</taxon>
        <taxon>Pyrenomonadales</taxon>
        <taxon>Geminigeraceae</taxon>
        <taxon>Guillardia</taxon>
    </lineage>
</organism>
<dbReference type="KEGG" id="gtt:GUITHDRAFT_139515"/>
<evidence type="ECO:0000256" key="1">
    <source>
        <dbReference type="ARBA" id="ARBA00004906"/>
    </source>
</evidence>
<dbReference type="Proteomes" id="UP000011087">
    <property type="component" value="Unassembled WGS sequence"/>
</dbReference>
<gene>
    <name evidence="6" type="ORF">GUITHDRAFT_139515</name>
</gene>
<reference evidence="7" key="3">
    <citation type="submission" date="2015-06" db="UniProtKB">
        <authorList>
            <consortium name="EnsemblProtists"/>
        </authorList>
    </citation>
    <scope>IDENTIFICATION</scope>
</reference>
<protein>
    <recommendedName>
        <fullName evidence="5">Carbohydrate-binding/sugar hydrolysis domain-containing protein</fullName>
    </recommendedName>
</protein>
<evidence type="ECO:0000313" key="8">
    <source>
        <dbReference type="Proteomes" id="UP000011087"/>
    </source>
</evidence>
<dbReference type="OrthoDB" id="427974at2759"/>
<feature type="region of interest" description="Disordered" evidence="4">
    <location>
        <begin position="16"/>
        <end position="41"/>
    </location>
</feature>
<dbReference type="Pfam" id="PF13229">
    <property type="entry name" value="Beta_helix"/>
    <property type="match status" value="2"/>
</dbReference>
<keyword evidence="8" id="KW-1185">Reference proteome</keyword>
<dbReference type="EnsemblProtists" id="EKX44925">
    <property type="protein sequence ID" value="EKX44925"/>
    <property type="gene ID" value="GUITHDRAFT_139515"/>
</dbReference>
<keyword evidence="3" id="KW-0833">Ubl conjugation pathway</keyword>
<dbReference type="InterPro" id="IPR039448">
    <property type="entry name" value="Beta_helix"/>
</dbReference>
<feature type="domain" description="Carbohydrate-binding/sugar hydrolysis" evidence="5">
    <location>
        <begin position="403"/>
        <end position="543"/>
    </location>
</feature>
<dbReference type="NCBIfam" id="TIGR03804">
    <property type="entry name" value="para_beta_helix"/>
    <property type="match status" value="2"/>
</dbReference>
<feature type="domain" description="Carbohydrate-binding/sugar hydrolysis" evidence="5">
    <location>
        <begin position="262"/>
        <end position="401"/>
    </location>
</feature>
<dbReference type="OMA" id="ITGCELT"/>
<dbReference type="RefSeq" id="XP_005831905.1">
    <property type="nucleotide sequence ID" value="XM_005831848.1"/>
</dbReference>
<dbReference type="InterPro" id="IPR051550">
    <property type="entry name" value="SCF-Subunits/Alg-Epimerases"/>
</dbReference>
<reference evidence="8" key="2">
    <citation type="submission" date="2012-11" db="EMBL/GenBank/DDBJ databases">
        <authorList>
            <person name="Kuo A."/>
            <person name="Curtis B.A."/>
            <person name="Tanifuji G."/>
            <person name="Burki F."/>
            <person name="Gruber A."/>
            <person name="Irimia M."/>
            <person name="Maruyama S."/>
            <person name="Arias M.C."/>
            <person name="Ball S.G."/>
            <person name="Gile G.H."/>
            <person name="Hirakawa Y."/>
            <person name="Hopkins J.F."/>
            <person name="Rensing S.A."/>
            <person name="Schmutz J."/>
            <person name="Symeonidi A."/>
            <person name="Elias M."/>
            <person name="Eveleigh R.J."/>
            <person name="Herman E.K."/>
            <person name="Klute M.J."/>
            <person name="Nakayama T."/>
            <person name="Obornik M."/>
            <person name="Reyes-Prieto A."/>
            <person name="Armbrust E.V."/>
            <person name="Aves S.J."/>
            <person name="Beiko R.G."/>
            <person name="Coutinho P."/>
            <person name="Dacks J.B."/>
            <person name="Durnford D.G."/>
            <person name="Fast N.M."/>
            <person name="Green B.R."/>
            <person name="Grisdale C."/>
            <person name="Hempe F."/>
            <person name="Henrissat B."/>
            <person name="Hoppner M.P."/>
            <person name="Ishida K.-I."/>
            <person name="Kim E."/>
            <person name="Koreny L."/>
            <person name="Kroth P.G."/>
            <person name="Liu Y."/>
            <person name="Malik S.-B."/>
            <person name="Maier U.G."/>
            <person name="McRose D."/>
            <person name="Mock T."/>
            <person name="Neilson J.A."/>
            <person name="Onodera N.T."/>
            <person name="Poole A.M."/>
            <person name="Pritham E.J."/>
            <person name="Richards T.A."/>
            <person name="Rocap G."/>
            <person name="Roy S.W."/>
            <person name="Sarai C."/>
            <person name="Schaack S."/>
            <person name="Shirato S."/>
            <person name="Slamovits C.H."/>
            <person name="Spencer D.F."/>
            <person name="Suzuki S."/>
            <person name="Worden A.Z."/>
            <person name="Zauner S."/>
            <person name="Barry K."/>
            <person name="Bell C."/>
            <person name="Bharti A.K."/>
            <person name="Crow J.A."/>
            <person name="Grimwood J."/>
            <person name="Kramer R."/>
            <person name="Lindquist E."/>
            <person name="Lucas S."/>
            <person name="Salamov A."/>
            <person name="McFadden G.I."/>
            <person name="Lane C.E."/>
            <person name="Keeling P.J."/>
            <person name="Gray M.W."/>
            <person name="Grigoriev I.V."/>
            <person name="Archibald J.M."/>
        </authorList>
    </citation>
    <scope>NUCLEOTIDE SEQUENCE</scope>
    <source>
        <strain evidence="8">CCMP2712</strain>
    </source>
</reference>
<dbReference type="SUPFAM" id="SSF51126">
    <property type="entry name" value="Pectin lyase-like"/>
    <property type="match status" value="2"/>
</dbReference>
<comment type="pathway">
    <text evidence="1">Protein modification; protein ubiquitination.</text>
</comment>
<dbReference type="STRING" id="905079.L1JA09"/>